<dbReference type="CTD" id="20233002"/>
<dbReference type="HOGENOM" id="CLU_010104_0_0_1"/>
<dbReference type="PRINTS" id="PR00452">
    <property type="entry name" value="SH3DOMAIN"/>
</dbReference>
<dbReference type="PROSITE" id="PS50002">
    <property type="entry name" value="SH3"/>
    <property type="match status" value="1"/>
</dbReference>
<protein>
    <recommendedName>
        <fullName evidence="12">Signal transducing adapter molecule 1</fullName>
    </recommendedName>
</protein>
<dbReference type="InterPro" id="IPR002014">
    <property type="entry name" value="VHS_dom"/>
</dbReference>
<dbReference type="OMA" id="QVYRDWW"/>
<dbReference type="InterPro" id="IPR036028">
    <property type="entry name" value="SH3-like_dom_sf"/>
</dbReference>
<evidence type="ECO:0008006" key="12">
    <source>
        <dbReference type="Google" id="ProtNLM"/>
    </source>
</evidence>
<dbReference type="GO" id="GO:0033565">
    <property type="term" value="C:ESCRT-0 complex"/>
    <property type="evidence" value="ECO:0007669"/>
    <property type="project" value="TreeGrafter"/>
</dbReference>
<evidence type="ECO:0000313" key="11">
    <source>
        <dbReference type="Proteomes" id="UP000030746"/>
    </source>
</evidence>
<keyword evidence="6" id="KW-0653">Protein transport</keyword>
<dbReference type="CDD" id="cd11820">
    <property type="entry name" value="SH3_STAM"/>
    <property type="match status" value="1"/>
</dbReference>
<evidence type="ECO:0000256" key="1">
    <source>
        <dbReference type="ARBA" id="ARBA00004177"/>
    </source>
</evidence>
<dbReference type="InterPro" id="IPR001452">
    <property type="entry name" value="SH3_domain"/>
</dbReference>
<keyword evidence="4" id="KW-0813">Transport</keyword>
<dbReference type="CDD" id="cd03568">
    <property type="entry name" value="VHS_STAM"/>
    <property type="match status" value="1"/>
</dbReference>
<dbReference type="GeneID" id="20233002"/>
<evidence type="ECO:0000313" key="10">
    <source>
        <dbReference type="EMBL" id="ESO86054.1"/>
    </source>
</evidence>
<dbReference type="InterPro" id="IPR008942">
    <property type="entry name" value="ENTH_VHS"/>
</dbReference>
<dbReference type="RefSeq" id="XP_009063300.1">
    <property type="nucleotide sequence ID" value="XM_009065052.1"/>
</dbReference>
<feature type="domain" description="SH3" evidence="8">
    <location>
        <begin position="215"/>
        <end position="274"/>
    </location>
</feature>
<evidence type="ECO:0000256" key="5">
    <source>
        <dbReference type="ARBA" id="ARBA00022753"/>
    </source>
</evidence>
<dbReference type="InterPro" id="IPR050670">
    <property type="entry name" value="STAM"/>
</dbReference>
<evidence type="ECO:0000259" key="9">
    <source>
        <dbReference type="PROSITE" id="PS50179"/>
    </source>
</evidence>
<dbReference type="SMART" id="SM00726">
    <property type="entry name" value="UIM"/>
    <property type="match status" value="1"/>
</dbReference>
<dbReference type="KEGG" id="lgi:LOTGIDRAFT_129863"/>
<evidence type="ECO:0000256" key="6">
    <source>
        <dbReference type="ARBA" id="ARBA00022927"/>
    </source>
</evidence>
<dbReference type="GO" id="GO:0043130">
    <property type="term" value="F:ubiquitin binding"/>
    <property type="evidence" value="ECO:0007669"/>
    <property type="project" value="InterPro"/>
</dbReference>
<gene>
    <name evidence="10" type="ORF">LOTGIDRAFT_129863</name>
</gene>
<dbReference type="CDD" id="cd21388">
    <property type="entry name" value="GAT_STAM"/>
    <property type="match status" value="1"/>
</dbReference>
<dbReference type="Pfam" id="PF00018">
    <property type="entry name" value="SH3_1"/>
    <property type="match status" value="1"/>
</dbReference>
<comment type="subcellular location">
    <subcellularLocation>
        <location evidence="1">Endosome</location>
    </subcellularLocation>
</comment>
<feature type="domain" description="VHS" evidence="9">
    <location>
        <begin position="17"/>
        <end position="147"/>
    </location>
</feature>
<dbReference type="SUPFAM" id="SSF48464">
    <property type="entry name" value="ENTH/VHS domain"/>
    <property type="match status" value="1"/>
</dbReference>
<keyword evidence="3 7" id="KW-0728">SH3 domain</keyword>
<evidence type="ECO:0000256" key="3">
    <source>
        <dbReference type="ARBA" id="ARBA00022443"/>
    </source>
</evidence>
<dbReference type="Gene3D" id="1.25.40.90">
    <property type="match status" value="1"/>
</dbReference>
<dbReference type="PROSITE" id="PS50179">
    <property type="entry name" value="VHS"/>
    <property type="match status" value="1"/>
</dbReference>
<evidence type="ECO:0000259" key="8">
    <source>
        <dbReference type="PROSITE" id="PS50002"/>
    </source>
</evidence>
<dbReference type="AlphaFoldDB" id="V4BAR1"/>
<evidence type="ECO:0000256" key="4">
    <source>
        <dbReference type="ARBA" id="ARBA00022448"/>
    </source>
</evidence>
<dbReference type="SMART" id="SM00288">
    <property type="entry name" value="VHS"/>
    <property type="match status" value="1"/>
</dbReference>
<dbReference type="GO" id="GO:0035091">
    <property type="term" value="F:phosphatidylinositol binding"/>
    <property type="evidence" value="ECO:0007669"/>
    <property type="project" value="InterPro"/>
</dbReference>
<dbReference type="PANTHER" id="PTHR45929:SF3">
    <property type="entry name" value="JAK PATHWAY SIGNAL TRANSDUCTION ADAPTOR MOLECULE"/>
    <property type="match status" value="1"/>
</dbReference>
<sequence>MPLFANSTPFDSDVDKATSEMNTSEDWSLILDICERVGRTQNGHKDCLKSIVRRLNHKVPFVTMQALTLLDACVNNCGRQFHLEICSRDFTSECRTLINQKAHPKVAQKLKALVKKWAESEEFKKDPALSLIPAFYESLRKDGADFSDPDIQSKTTSTSSNQAVKEDDDLAKAIALSLQEADGSKSKGSSLYPSGISGSTGATYSSVASSQNVQREIRKVRALYDFEAAEDNELTFKSGELISVIDDSDPNWWKGSNHRGDGLFPANFVTADLSVEPEESKPEKKSVQFSEEVQVKTLELTPEEVVIDENKIDEVLALIQNADPTGEREPDSAEMLTLEEQCKRMGPLIDTELEKIDRKHADLVDLNKKVIDALQMYHTLMKEQPYGGYQKSSGRYQTPPQGMMSQQTPQVSQKQINLTGQVRHSFDQSYLIFRNRYITAKPISVYS</sequence>
<dbReference type="Pfam" id="PF02809">
    <property type="entry name" value="UIM"/>
    <property type="match status" value="1"/>
</dbReference>
<dbReference type="EMBL" id="KB203188">
    <property type="protein sequence ID" value="ESO86054.1"/>
    <property type="molecule type" value="Genomic_DNA"/>
</dbReference>
<proteinExistence type="inferred from homology"/>
<dbReference type="OrthoDB" id="10068368at2759"/>
<dbReference type="FunFam" id="1.25.40.90:FF:000009">
    <property type="entry name" value="Putative signal transducing adapter molecule 1"/>
    <property type="match status" value="1"/>
</dbReference>
<accession>V4BAR1</accession>
<keyword evidence="11" id="KW-1185">Reference proteome</keyword>
<evidence type="ECO:0000256" key="7">
    <source>
        <dbReference type="PROSITE-ProRule" id="PRU00192"/>
    </source>
</evidence>
<dbReference type="SMART" id="SM00326">
    <property type="entry name" value="SH3"/>
    <property type="match status" value="1"/>
</dbReference>
<keyword evidence="5" id="KW-0967">Endosome</keyword>
<dbReference type="Gene3D" id="1.20.5.1940">
    <property type="match status" value="1"/>
</dbReference>
<dbReference type="Proteomes" id="UP000030746">
    <property type="component" value="Unassembled WGS sequence"/>
</dbReference>
<dbReference type="InterPro" id="IPR003903">
    <property type="entry name" value="UIM_dom"/>
</dbReference>
<comment type="similarity">
    <text evidence="2">Belongs to the STAM family.</text>
</comment>
<dbReference type="Gene3D" id="2.30.30.40">
    <property type="entry name" value="SH3 Domains"/>
    <property type="match status" value="1"/>
</dbReference>
<evidence type="ECO:0000256" key="2">
    <source>
        <dbReference type="ARBA" id="ARBA00009666"/>
    </source>
</evidence>
<dbReference type="Pfam" id="PF00790">
    <property type="entry name" value="VHS"/>
    <property type="match status" value="1"/>
</dbReference>
<dbReference type="STRING" id="225164.V4BAR1"/>
<dbReference type="PROSITE" id="PS50330">
    <property type="entry name" value="UIM"/>
    <property type="match status" value="1"/>
</dbReference>
<dbReference type="GO" id="GO:0043328">
    <property type="term" value="P:protein transport to vacuole involved in ubiquitin-dependent protein catabolic process via the multivesicular body sorting pathway"/>
    <property type="evidence" value="ECO:0007669"/>
    <property type="project" value="TreeGrafter"/>
</dbReference>
<organism evidence="10 11">
    <name type="scientific">Lottia gigantea</name>
    <name type="common">Giant owl limpet</name>
    <dbReference type="NCBI Taxonomy" id="225164"/>
    <lineage>
        <taxon>Eukaryota</taxon>
        <taxon>Metazoa</taxon>
        <taxon>Spiralia</taxon>
        <taxon>Lophotrochozoa</taxon>
        <taxon>Mollusca</taxon>
        <taxon>Gastropoda</taxon>
        <taxon>Patellogastropoda</taxon>
        <taxon>Lottioidea</taxon>
        <taxon>Lottiidae</taxon>
        <taxon>Lottia</taxon>
    </lineage>
</organism>
<reference evidence="10 11" key="1">
    <citation type="journal article" date="2013" name="Nature">
        <title>Insights into bilaterian evolution from three spiralian genomes.</title>
        <authorList>
            <person name="Simakov O."/>
            <person name="Marletaz F."/>
            <person name="Cho S.J."/>
            <person name="Edsinger-Gonzales E."/>
            <person name="Havlak P."/>
            <person name="Hellsten U."/>
            <person name="Kuo D.H."/>
            <person name="Larsson T."/>
            <person name="Lv J."/>
            <person name="Arendt D."/>
            <person name="Savage R."/>
            <person name="Osoegawa K."/>
            <person name="de Jong P."/>
            <person name="Grimwood J."/>
            <person name="Chapman J.A."/>
            <person name="Shapiro H."/>
            <person name="Aerts A."/>
            <person name="Otillar R.P."/>
            <person name="Terry A.Y."/>
            <person name="Boore J.L."/>
            <person name="Grigoriev I.V."/>
            <person name="Lindberg D.R."/>
            <person name="Seaver E.C."/>
            <person name="Weisblat D.A."/>
            <person name="Putnam N.H."/>
            <person name="Rokhsar D.S."/>
        </authorList>
    </citation>
    <scope>NUCLEOTIDE SEQUENCE [LARGE SCALE GENOMIC DNA]</scope>
</reference>
<dbReference type="SUPFAM" id="SSF50044">
    <property type="entry name" value="SH3-domain"/>
    <property type="match status" value="1"/>
</dbReference>
<name>V4BAR1_LOTGI</name>
<dbReference type="PANTHER" id="PTHR45929">
    <property type="entry name" value="JAK PATHWAY SIGNAL TRANSDUCTION ADAPTOR MOLECULE"/>
    <property type="match status" value="1"/>
</dbReference>